<gene>
    <name evidence="1" type="ORF">GM1_032_00110</name>
</gene>
<dbReference type="RefSeq" id="WP_008380968.1">
    <property type="nucleotide sequence ID" value="NZ_BAOP01000032.1"/>
</dbReference>
<accession>M3TIH9</accession>
<proteinExistence type="predicted"/>
<comment type="caution">
    <text evidence="1">The sequence shown here is derived from an EMBL/GenBank/DDBJ whole genome shotgun (WGS) entry which is preliminary data.</text>
</comment>
<organism evidence="1 2">
    <name type="scientific">Gordonia malaquae NBRC 108250</name>
    <dbReference type="NCBI Taxonomy" id="1223542"/>
    <lineage>
        <taxon>Bacteria</taxon>
        <taxon>Bacillati</taxon>
        <taxon>Actinomycetota</taxon>
        <taxon>Actinomycetes</taxon>
        <taxon>Mycobacteriales</taxon>
        <taxon>Gordoniaceae</taxon>
        <taxon>Gordonia</taxon>
    </lineage>
</organism>
<evidence type="ECO:0008006" key="3">
    <source>
        <dbReference type="Google" id="ProtNLM"/>
    </source>
</evidence>
<dbReference type="AlphaFoldDB" id="M3TIH9"/>
<sequence length="122" mass="13692">MDPKRAAIIGLVVVFLALTLAVPLRTYLAQRSEFNRLQESNAALSAEVADLQKKVTEQNDPAYIEAQARARLQYVKRGEKQVVVIAPNREQQEAADEAERVRAANPWYQNMWDAVSTPPEGK</sequence>
<keyword evidence="2" id="KW-1185">Reference proteome</keyword>
<dbReference type="Pfam" id="PF04977">
    <property type="entry name" value="DivIC"/>
    <property type="match status" value="1"/>
</dbReference>
<protein>
    <recommendedName>
        <fullName evidence="3">Septum formation initiator family protein</fullName>
    </recommendedName>
</protein>
<dbReference type="EMBL" id="BAOP01000032">
    <property type="protein sequence ID" value="GAC81311.1"/>
    <property type="molecule type" value="Genomic_DNA"/>
</dbReference>
<evidence type="ECO:0000313" key="1">
    <source>
        <dbReference type="EMBL" id="GAC81311.1"/>
    </source>
</evidence>
<evidence type="ECO:0000313" key="2">
    <source>
        <dbReference type="Proteomes" id="UP000035009"/>
    </source>
</evidence>
<dbReference type="eggNOG" id="COG2919">
    <property type="taxonomic scope" value="Bacteria"/>
</dbReference>
<dbReference type="Proteomes" id="UP000035009">
    <property type="component" value="Unassembled WGS sequence"/>
</dbReference>
<dbReference type="STRING" id="410332.SAMN04488550_1226"/>
<dbReference type="InterPro" id="IPR007060">
    <property type="entry name" value="FtsL/DivIC"/>
</dbReference>
<name>M3TIH9_GORML</name>
<reference evidence="1 2" key="1">
    <citation type="submission" date="2013-02" db="EMBL/GenBank/DDBJ databases">
        <title>Whole genome shotgun sequence of Gordonia malaquae NBRC 108250.</title>
        <authorList>
            <person name="Yoshida I."/>
            <person name="Hosoyama A."/>
            <person name="Tsuchikane K."/>
            <person name="Ando Y."/>
            <person name="Baba S."/>
            <person name="Ohji S."/>
            <person name="Hamada M."/>
            <person name="Tamura T."/>
            <person name="Yamazoe A."/>
            <person name="Yamazaki S."/>
            <person name="Fujita N."/>
        </authorList>
    </citation>
    <scope>NUCLEOTIDE SEQUENCE [LARGE SCALE GENOMIC DNA]</scope>
    <source>
        <strain evidence="1 2">NBRC 108250</strain>
    </source>
</reference>